<proteinExistence type="predicted"/>
<protein>
    <submittedName>
        <fullName evidence="1">Uncharacterized protein</fullName>
    </submittedName>
</protein>
<keyword evidence="2" id="KW-1185">Reference proteome</keyword>
<dbReference type="Proteomes" id="UP000269396">
    <property type="component" value="Unassembled WGS sequence"/>
</dbReference>
<evidence type="ECO:0000313" key="1">
    <source>
        <dbReference type="EMBL" id="VDP79020.1"/>
    </source>
</evidence>
<accession>A0A183PXR8</accession>
<reference evidence="1 2" key="1">
    <citation type="submission" date="2018-11" db="EMBL/GenBank/DDBJ databases">
        <authorList>
            <consortium name="Pathogen Informatics"/>
        </authorList>
    </citation>
    <scope>NUCLEOTIDE SEQUENCE [LARGE SCALE GENOMIC DNA]</scope>
    <source>
        <strain>Denwood</strain>
        <strain evidence="2">Zambia</strain>
    </source>
</reference>
<name>A0A183PXR8_9TREM</name>
<organism evidence="1 2">
    <name type="scientific">Schistosoma mattheei</name>
    <dbReference type="NCBI Taxonomy" id="31246"/>
    <lineage>
        <taxon>Eukaryota</taxon>
        <taxon>Metazoa</taxon>
        <taxon>Spiralia</taxon>
        <taxon>Lophotrochozoa</taxon>
        <taxon>Platyhelminthes</taxon>
        <taxon>Trematoda</taxon>
        <taxon>Digenea</taxon>
        <taxon>Strigeidida</taxon>
        <taxon>Schistosomatoidea</taxon>
        <taxon>Schistosomatidae</taxon>
        <taxon>Schistosoma</taxon>
    </lineage>
</organism>
<gene>
    <name evidence="1" type="ORF">SMTD_LOCUS19154</name>
</gene>
<evidence type="ECO:0000313" key="2">
    <source>
        <dbReference type="Proteomes" id="UP000269396"/>
    </source>
</evidence>
<dbReference type="EMBL" id="UZAL01041765">
    <property type="protein sequence ID" value="VDP79020.1"/>
    <property type="molecule type" value="Genomic_DNA"/>
</dbReference>
<dbReference type="AlphaFoldDB" id="A0A183PXR8"/>
<sequence>MGCVTLSSVGEYRLGTVGGVVYGVELKLVDVPDLDLVALRDGRGEEQLKSHLGSSENEADPDVSWKDMQTAVETAVTSINDLNQRVKLIL</sequence>